<name>A0A1T4S6W4_9GAMM</name>
<keyword evidence="2" id="KW-1185">Reference proteome</keyword>
<evidence type="ECO:0000313" key="1">
    <source>
        <dbReference type="EMBL" id="SKA23638.1"/>
    </source>
</evidence>
<dbReference type="STRING" id="1122188.SAMN02745674_02586"/>
<proteinExistence type="predicted"/>
<dbReference type="Proteomes" id="UP000190061">
    <property type="component" value="Unassembled WGS sequence"/>
</dbReference>
<protein>
    <submittedName>
        <fullName evidence="1">Uncharacterized protein</fullName>
    </submittedName>
</protein>
<dbReference type="AlphaFoldDB" id="A0A1T4S6W4"/>
<evidence type="ECO:0000313" key="2">
    <source>
        <dbReference type="Proteomes" id="UP000190061"/>
    </source>
</evidence>
<dbReference type="EMBL" id="FUXP01000014">
    <property type="protein sequence ID" value="SKA23638.1"/>
    <property type="molecule type" value="Genomic_DNA"/>
</dbReference>
<organism evidence="1 2">
    <name type="scientific">Lysobacter spongiicola DSM 21749</name>
    <dbReference type="NCBI Taxonomy" id="1122188"/>
    <lineage>
        <taxon>Bacteria</taxon>
        <taxon>Pseudomonadati</taxon>
        <taxon>Pseudomonadota</taxon>
        <taxon>Gammaproteobacteria</taxon>
        <taxon>Lysobacterales</taxon>
        <taxon>Lysobacteraceae</taxon>
        <taxon>Novilysobacter</taxon>
    </lineage>
</organism>
<dbReference type="OrthoDB" id="1349101at2"/>
<sequence length="237" mass="26260">MKVDSNRLLFAWAGALTIGLGVVLLTGATGVRSQKFDVIDVQRINVREPDGTLRMVVSNREQFPGLIMKGEEFKHDRGAAGIVFFNDEGTENGGLAFAGRRKPDGSVQHFVHLSMDRFEEDQVTVLNHIENGKNYQAGLTVNDRSEESSIESIRKFQEIESLGEVEREALIAELGEGFAERVFLGRRGEGEALVMLRDGEGRPRLRLAVQRDGTSSIEFLDDQGEVSGKITPESLRQ</sequence>
<gene>
    <name evidence="1" type="ORF">SAMN02745674_02586</name>
</gene>
<accession>A0A1T4S6W4</accession>
<reference evidence="1 2" key="1">
    <citation type="submission" date="2017-02" db="EMBL/GenBank/DDBJ databases">
        <authorList>
            <person name="Peterson S.W."/>
        </authorList>
    </citation>
    <scope>NUCLEOTIDE SEQUENCE [LARGE SCALE GENOMIC DNA]</scope>
    <source>
        <strain evidence="1 2">DSM 21749</strain>
    </source>
</reference>
<dbReference type="RefSeq" id="WP_078759127.1">
    <property type="nucleotide sequence ID" value="NZ_FUXP01000014.1"/>
</dbReference>